<gene>
    <name evidence="2" type="ORF">H4Q32_018193</name>
</gene>
<protein>
    <recommendedName>
        <fullName evidence="1">UEV domain-containing protein</fullName>
    </recommendedName>
</protein>
<comment type="caution">
    <text evidence="2">The sequence shown here is derived from an EMBL/GenBank/DDBJ whole genome shotgun (WGS) entry which is preliminary data.</text>
</comment>
<organism evidence="2 3">
    <name type="scientific">Labeo rohita</name>
    <name type="common">Indian major carp</name>
    <name type="synonym">Cyprinus rohita</name>
    <dbReference type="NCBI Taxonomy" id="84645"/>
    <lineage>
        <taxon>Eukaryota</taxon>
        <taxon>Metazoa</taxon>
        <taxon>Chordata</taxon>
        <taxon>Craniata</taxon>
        <taxon>Vertebrata</taxon>
        <taxon>Euteleostomi</taxon>
        <taxon>Actinopterygii</taxon>
        <taxon>Neopterygii</taxon>
        <taxon>Teleostei</taxon>
        <taxon>Ostariophysi</taxon>
        <taxon>Cypriniformes</taxon>
        <taxon>Cyprinidae</taxon>
        <taxon>Labeoninae</taxon>
        <taxon>Labeonini</taxon>
        <taxon>Labeo</taxon>
    </lineage>
</organism>
<dbReference type="SUPFAM" id="SSF54495">
    <property type="entry name" value="UBC-like"/>
    <property type="match status" value="1"/>
</dbReference>
<sequence>MTLTVRDLRRILPKTYNHRREVLSEISTVLSQHQYLQPVLEKFVFNDGTAKMLINLTGTIEVIYNGKRYNIPVSLWLKESYPRTAPICYLKPTSEMVIVPSRHVNSSGEITMPYLDEWRHTQCDLHSLIQVIMAMFSEVPPLRMRLYPEDCSAYQSCLYEEISHVKLDRDDDLPISEHNETIC</sequence>
<dbReference type="Proteomes" id="UP000830375">
    <property type="component" value="Unassembled WGS sequence"/>
</dbReference>
<dbReference type="PANTHER" id="PTHR23306:SF25">
    <property type="entry name" value="TUMOR SUSCEPTIBILITY GENE 101 PROTEIN"/>
    <property type="match status" value="1"/>
</dbReference>
<evidence type="ECO:0000313" key="2">
    <source>
        <dbReference type="EMBL" id="KAI2648169.1"/>
    </source>
</evidence>
<keyword evidence="3" id="KW-1185">Reference proteome</keyword>
<dbReference type="InterPro" id="IPR016135">
    <property type="entry name" value="UBQ-conjugating_enzyme/RWD"/>
</dbReference>
<name>A0ABQ8LCD8_LABRO</name>
<dbReference type="CDD" id="cd11685">
    <property type="entry name" value="UEV_TSG101-like"/>
    <property type="match status" value="1"/>
</dbReference>
<evidence type="ECO:0000313" key="3">
    <source>
        <dbReference type="Proteomes" id="UP000830375"/>
    </source>
</evidence>
<reference evidence="2 3" key="1">
    <citation type="submission" date="2022-01" db="EMBL/GenBank/DDBJ databases">
        <title>A high-quality chromosome-level genome assembly of rohu carp, Labeo rohita.</title>
        <authorList>
            <person name="Arick M.A. II"/>
            <person name="Hsu C.-Y."/>
            <person name="Magbanua Z."/>
            <person name="Pechanova O."/>
            <person name="Grover C."/>
            <person name="Miller E."/>
            <person name="Thrash A."/>
            <person name="Ezzel L."/>
            <person name="Alam S."/>
            <person name="Benzie J."/>
            <person name="Hamilton M."/>
            <person name="Karsi A."/>
            <person name="Lawrence M.L."/>
            <person name="Peterson D.G."/>
        </authorList>
    </citation>
    <scope>NUCLEOTIDE SEQUENCE [LARGE SCALE GENOMIC DNA]</scope>
    <source>
        <strain evidence="3">BAU-BD-2019</strain>
        <tissue evidence="2">Blood</tissue>
    </source>
</reference>
<dbReference type="SMART" id="SM00212">
    <property type="entry name" value="UBCc"/>
    <property type="match status" value="1"/>
</dbReference>
<dbReference type="PANTHER" id="PTHR23306">
    <property type="entry name" value="TUMOR SUSCEPTIBILITY GENE 101 PROTEIN-RELATED"/>
    <property type="match status" value="1"/>
</dbReference>
<dbReference type="EMBL" id="JACTAM010000025">
    <property type="protein sequence ID" value="KAI2648169.1"/>
    <property type="molecule type" value="Genomic_DNA"/>
</dbReference>
<proteinExistence type="predicted"/>
<accession>A0ABQ8LCD8</accession>
<dbReference type="Gene3D" id="3.10.110.10">
    <property type="entry name" value="Ubiquitin Conjugating Enzyme"/>
    <property type="match status" value="1"/>
</dbReference>
<dbReference type="PROSITE" id="PS51322">
    <property type="entry name" value="UEV"/>
    <property type="match status" value="1"/>
</dbReference>
<feature type="domain" description="UEV" evidence="1">
    <location>
        <begin position="3"/>
        <end position="146"/>
    </location>
</feature>
<dbReference type="InterPro" id="IPR008883">
    <property type="entry name" value="UEV_N"/>
</dbReference>
<dbReference type="InterPro" id="IPR052070">
    <property type="entry name" value="ESCRT-I_UEV_domain"/>
</dbReference>
<dbReference type="Pfam" id="PF05743">
    <property type="entry name" value="UEV"/>
    <property type="match status" value="1"/>
</dbReference>
<evidence type="ECO:0000259" key="1">
    <source>
        <dbReference type="PROSITE" id="PS51322"/>
    </source>
</evidence>